<proteinExistence type="predicted"/>
<dbReference type="EMBL" id="BGPR01008692">
    <property type="protein sequence ID" value="GBN35402.1"/>
    <property type="molecule type" value="Genomic_DNA"/>
</dbReference>
<dbReference type="Proteomes" id="UP000499080">
    <property type="component" value="Unassembled WGS sequence"/>
</dbReference>
<accession>A0A4Y2N915</accession>
<reference evidence="1 2" key="1">
    <citation type="journal article" date="2019" name="Sci. Rep.">
        <title>Orb-weaving spider Araneus ventricosus genome elucidates the spidroin gene catalogue.</title>
        <authorList>
            <person name="Kono N."/>
            <person name="Nakamura H."/>
            <person name="Ohtoshi R."/>
            <person name="Moran D.A.P."/>
            <person name="Shinohara A."/>
            <person name="Yoshida Y."/>
            <person name="Fujiwara M."/>
            <person name="Mori M."/>
            <person name="Tomita M."/>
            <person name="Arakawa K."/>
        </authorList>
    </citation>
    <scope>NUCLEOTIDE SEQUENCE [LARGE SCALE GENOMIC DNA]</scope>
</reference>
<organism evidence="1 2">
    <name type="scientific">Araneus ventricosus</name>
    <name type="common">Orbweaver spider</name>
    <name type="synonym">Epeira ventricosa</name>
    <dbReference type="NCBI Taxonomy" id="182803"/>
    <lineage>
        <taxon>Eukaryota</taxon>
        <taxon>Metazoa</taxon>
        <taxon>Ecdysozoa</taxon>
        <taxon>Arthropoda</taxon>
        <taxon>Chelicerata</taxon>
        <taxon>Arachnida</taxon>
        <taxon>Araneae</taxon>
        <taxon>Araneomorphae</taxon>
        <taxon>Entelegynae</taxon>
        <taxon>Araneoidea</taxon>
        <taxon>Araneidae</taxon>
        <taxon>Araneus</taxon>
    </lineage>
</organism>
<dbReference type="AlphaFoldDB" id="A0A4Y2N915"/>
<evidence type="ECO:0000313" key="2">
    <source>
        <dbReference type="Proteomes" id="UP000499080"/>
    </source>
</evidence>
<name>A0A4Y2N915_ARAVE</name>
<evidence type="ECO:0000313" key="1">
    <source>
        <dbReference type="EMBL" id="GBN35402.1"/>
    </source>
</evidence>
<sequence length="96" mass="10082">MPTSILADTKPFGGVGRRGLCKVKICTANASIYLEITKVQNISRVKAPAGHTSGYSARIDLKSPRPRVFLALFHSASPTPSGHLTASAICTSGTNL</sequence>
<keyword evidence="2" id="KW-1185">Reference proteome</keyword>
<gene>
    <name evidence="1" type="ORF">AVEN_35407_1</name>
</gene>
<comment type="caution">
    <text evidence="1">The sequence shown here is derived from an EMBL/GenBank/DDBJ whole genome shotgun (WGS) entry which is preliminary data.</text>
</comment>
<protein>
    <submittedName>
        <fullName evidence="1">Uncharacterized protein</fullName>
    </submittedName>
</protein>